<dbReference type="InterPro" id="IPR010235">
    <property type="entry name" value="HepT"/>
</dbReference>
<dbReference type="AlphaFoldDB" id="A0A430RIF3"/>
<evidence type="ECO:0000313" key="1">
    <source>
        <dbReference type="EMBL" id="RTH14017.1"/>
    </source>
</evidence>
<accession>A0A430RIF3</accession>
<dbReference type="Proteomes" id="UP000287439">
    <property type="component" value="Unassembled WGS sequence"/>
</dbReference>
<organism evidence="1 2">
    <name type="scientific">Thermus scotoductus</name>
    <dbReference type="NCBI Taxonomy" id="37636"/>
    <lineage>
        <taxon>Bacteria</taxon>
        <taxon>Thermotogati</taxon>
        <taxon>Deinococcota</taxon>
        <taxon>Deinococci</taxon>
        <taxon>Thermales</taxon>
        <taxon>Thermaceae</taxon>
        <taxon>Thermus</taxon>
    </lineage>
</organism>
<dbReference type="Gene3D" id="1.20.120.330">
    <property type="entry name" value="Nucleotidyltransferases domain 2"/>
    <property type="match status" value="1"/>
</dbReference>
<dbReference type="NCBIfam" id="TIGR01987">
    <property type="entry name" value="HI0074"/>
    <property type="match status" value="1"/>
</dbReference>
<dbReference type="GO" id="GO:0016740">
    <property type="term" value="F:transferase activity"/>
    <property type="evidence" value="ECO:0007669"/>
    <property type="project" value="UniProtKB-KW"/>
</dbReference>
<dbReference type="Pfam" id="PF08780">
    <property type="entry name" value="NTase_sub_bind"/>
    <property type="match status" value="1"/>
</dbReference>
<dbReference type="EMBL" id="PELV01000420">
    <property type="protein sequence ID" value="RTH14017.1"/>
    <property type="molecule type" value="Genomic_DNA"/>
</dbReference>
<name>A0A430RIF3_THESC</name>
<evidence type="ECO:0000313" key="2">
    <source>
        <dbReference type="Proteomes" id="UP000287439"/>
    </source>
</evidence>
<reference evidence="1 2" key="1">
    <citation type="journal article" date="2019" name="Extremophiles">
        <title>Biogeography of thermophiles and predominance of Thermus scotoductus in domestic water heaters.</title>
        <authorList>
            <person name="Wilpiszeski R.L."/>
            <person name="Zhang Z."/>
            <person name="House C.H."/>
        </authorList>
    </citation>
    <scope>NUCLEOTIDE SEQUENCE [LARGE SCALE GENOMIC DNA]</scope>
    <source>
        <strain evidence="1 2">28_S28</strain>
    </source>
</reference>
<proteinExistence type="predicted"/>
<protein>
    <submittedName>
        <fullName evidence="1">Nucleotidyltransferase</fullName>
    </submittedName>
</protein>
<dbReference type="SUPFAM" id="SSF81593">
    <property type="entry name" value="Nucleotidyltransferase substrate binding subunit/domain"/>
    <property type="match status" value="1"/>
</dbReference>
<dbReference type="RefSeq" id="WP_126203721.1">
    <property type="nucleotide sequence ID" value="NZ_PELV01000420.1"/>
</dbReference>
<comment type="caution">
    <text evidence="1">The sequence shown here is derived from an EMBL/GenBank/DDBJ whole genome shotgun (WGS) entry which is preliminary data.</text>
</comment>
<gene>
    <name evidence="1" type="ORF">CSW41_12935</name>
</gene>
<keyword evidence="1" id="KW-0808">Transferase</keyword>
<sequence>MGRVLERLAVAQRALRTLEEVAYREAPSPLERDAAIQRFEYTFEAFWKALQAFLKEREGLEAASPKRVFRLAYEVGLMAEEEARLALAMADDRNLTVHTYNEALAQAIFARLGSYARLMGEVLGRMTDEGRPL</sequence>